<evidence type="ECO:0000313" key="1">
    <source>
        <dbReference type="EMBL" id="ANK02737.1"/>
    </source>
</evidence>
<dbReference type="AlphaFoldDB" id="A0A192CAD2"/>
<name>A0A192CAD2_ECO25</name>
<protein>
    <submittedName>
        <fullName evidence="1">Uncharacterized protein</fullName>
    </submittedName>
</protein>
<accession>A0A192CAD2</accession>
<reference evidence="1 2" key="1">
    <citation type="submission" date="2016-03" db="EMBL/GenBank/DDBJ databases">
        <title>Genome Sequence and Comparative Pathogenic Determinants of Uropathogenic Escherichia coli O25b:H4, a Clinical Isolate from Saudi Arabia.</title>
        <authorList>
            <person name="Alyamani E.A.J."/>
            <person name="Khiyami M.A."/>
            <person name="Booq R.Y."/>
            <person name="Bahwerth F.S."/>
            <person name="Vaisvil B."/>
            <person name="Schmitt D.P."/>
            <person name="Kapatral V."/>
        </authorList>
    </citation>
    <scope>NUCLEOTIDE SEQUENCE [LARGE SCALE GENOMIC DNA]</scope>
    <source>
        <strain evidence="1 2">O25b:H4</strain>
    </source>
</reference>
<dbReference type="Proteomes" id="UP000183316">
    <property type="component" value="Chromosome"/>
</dbReference>
<proteinExistence type="predicted"/>
<dbReference type="EMBL" id="CP015085">
    <property type="protein sequence ID" value="ANK02737.1"/>
    <property type="molecule type" value="Genomic_DNA"/>
</dbReference>
<dbReference type="PATRIC" id="fig|941280.3.peg.1462"/>
<organism evidence="1 2">
    <name type="scientific">Escherichia coli O25b:H4</name>
    <dbReference type="NCBI Taxonomy" id="941280"/>
    <lineage>
        <taxon>Bacteria</taxon>
        <taxon>Pseudomonadati</taxon>
        <taxon>Pseudomonadota</taxon>
        <taxon>Gammaproteobacteria</taxon>
        <taxon>Enterobacterales</taxon>
        <taxon>Enterobacteriaceae</taxon>
        <taxon>Escherichia</taxon>
    </lineage>
</organism>
<sequence length="47" mass="5129">MIKGQPVTQLTGLFITALTPHTLDQLLSAKTGYFAALTLQLIASRER</sequence>
<evidence type="ECO:0000313" key="2">
    <source>
        <dbReference type="Proteomes" id="UP000183316"/>
    </source>
</evidence>
<gene>
    <name evidence="1" type="ORF">WLH_01476</name>
</gene>